<gene>
    <name evidence="1" type="ORF">AK812_SmicGene47064</name>
</gene>
<reference evidence="1 2" key="1">
    <citation type="submission" date="2016-02" db="EMBL/GenBank/DDBJ databases">
        <title>Genome analysis of coral dinoflagellate symbionts highlights evolutionary adaptations to a symbiotic lifestyle.</title>
        <authorList>
            <person name="Aranda M."/>
            <person name="Li Y."/>
            <person name="Liew Y.J."/>
            <person name="Baumgarten S."/>
            <person name="Simakov O."/>
            <person name="Wilson M."/>
            <person name="Piel J."/>
            <person name="Ashoor H."/>
            <person name="Bougouffa S."/>
            <person name="Bajic V.B."/>
            <person name="Ryu T."/>
            <person name="Ravasi T."/>
            <person name="Bayer T."/>
            <person name="Micklem G."/>
            <person name="Kim H."/>
            <person name="Bhak J."/>
            <person name="Lajeunesse T.C."/>
            <person name="Voolstra C.R."/>
        </authorList>
    </citation>
    <scope>NUCLEOTIDE SEQUENCE [LARGE SCALE GENOMIC DNA]</scope>
    <source>
        <strain evidence="1 2">CCMP2467</strain>
    </source>
</reference>
<evidence type="ECO:0000313" key="2">
    <source>
        <dbReference type="Proteomes" id="UP000186817"/>
    </source>
</evidence>
<sequence length="158" mass="17122">VDVMRVPPRHRPIRDGSFLPQAGSFTVTGLPGYTGYVPGKVAENVYGLTFQNANERSAAEAKILRSTGRLPMSYAGRTYDGPAPGAEIPGYTGFIPGRYADNVMGTTFAKGDGRLVLREMGQPNSHSSSKISKWQIDFIESSVTGRERDPSAGRGERR</sequence>
<dbReference type="Proteomes" id="UP000186817">
    <property type="component" value="Unassembled WGS sequence"/>
</dbReference>
<dbReference type="OrthoDB" id="2019884at2759"/>
<accession>A0A1Q9BSG7</accession>
<protein>
    <submittedName>
        <fullName evidence="1">Uncharacterized protein</fullName>
    </submittedName>
</protein>
<evidence type="ECO:0000313" key="1">
    <source>
        <dbReference type="EMBL" id="OLP73638.1"/>
    </source>
</evidence>
<feature type="non-terminal residue" evidence="1">
    <location>
        <position position="1"/>
    </location>
</feature>
<proteinExistence type="predicted"/>
<organism evidence="1 2">
    <name type="scientific">Symbiodinium microadriaticum</name>
    <name type="common">Dinoflagellate</name>
    <name type="synonym">Zooxanthella microadriatica</name>
    <dbReference type="NCBI Taxonomy" id="2951"/>
    <lineage>
        <taxon>Eukaryota</taxon>
        <taxon>Sar</taxon>
        <taxon>Alveolata</taxon>
        <taxon>Dinophyceae</taxon>
        <taxon>Suessiales</taxon>
        <taxon>Symbiodiniaceae</taxon>
        <taxon>Symbiodinium</taxon>
    </lineage>
</organism>
<dbReference type="EMBL" id="LSRX01005069">
    <property type="protein sequence ID" value="OLP73638.1"/>
    <property type="molecule type" value="Genomic_DNA"/>
</dbReference>
<dbReference type="AlphaFoldDB" id="A0A1Q9BSG7"/>
<keyword evidence="2" id="KW-1185">Reference proteome</keyword>
<name>A0A1Q9BSG7_SYMMI</name>
<comment type="caution">
    <text evidence="1">The sequence shown here is derived from an EMBL/GenBank/DDBJ whole genome shotgun (WGS) entry which is preliminary data.</text>
</comment>